<feature type="compositionally biased region" description="Low complexity" evidence="3">
    <location>
        <begin position="32"/>
        <end position="52"/>
    </location>
</feature>
<feature type="region of interest" description="Disordered" evidence="3">
    <location>
        <begin position="451"/>
        <end position="485"/>
    </location>
</feature>
<name>A0A833RT67_9HYME</name>
<keyword evidence="6" id="KW-1185">Reference proteome</keyword>
<dbReference type="GO" id="GO:0002020">
    <property type="term" value="F:protease binding"/>
    <property type="evidence" value="ECO:0007669"/>
    <property type="project" value="TreeGrafter"/>
</dbReference>
<dbReference type="Pfam" id="PF14465">
    <property type="entry name" value="WHD_1st_NFRKB"/>
    <property type="match status" value="1"/>
</dbReference>
<evidence type="ECO:0000256" key="2">
    <source>
        <dbReference type="ARBA" id="ARBA00023242"/>
    </source>
</evidence>
<sequence>MQKRNIHLLTRVDECSAGGDSGAEEDEDDASSRGSRSNSSSSSISGSSTSTDSGDDSGEEQGTSGSETHSSGEEDDEENDNTEYSVKAESPDTLKWETCIAGNTKIKLPQDLCEHSAIFKEFLDYPYIWNECLTESQRETLCNLLPVFPKDCDVEAETEKTLRMLFERENHRFGVAPLDAFRSHLSAGHYRPDIRRMCSLVRKAQQRRLLFEERKRSYELASQLLKSRESLLYNAYKQGFCQPAQRTVSKIQWRKPKPAMVEEKTQLRYLEELNALRTELGASAKLAADTTSENEENYPHYQLSGAKQKKKKRSLMGVQGLSIRGLQINHEDETIRPVFSTLQRAEYPANRSLFVREQTEEMYREMLLEHKKRRARRDVRKIKRIYTNRKFNDIDVLMFIVFPQIHPELNTQGIALADLTQRAQIGQKHKLSLGPAIRITSAKKRIKLEHSPLCPPAPRLTNSIKHESDNSDYSHTTDENRHSNALDMDHRMLTPIKSEPMDAYEMHQMSKKKLSPVALKVGKTSMMAAPEIKKEVEDMEYDDIKTELGTGVNEDPPLETEEEEENDKKELDLDSIDMMQLPIQLDDGIDILDDVKCEDEGVISIPDKEIAVPSNEDAMDMNSGAELMQETHSCFFSLLRDAFTSKGEYRMSAGEMKDAVTQWQGNPISPLNDWYSLASSWPALVPLALGFLAGELTYSQDISDRQEKESELVPYLENKGSGVYAWIGAGRDSDSRLSDLCAKFLMHKDSLGLVAVKQQNQAPQVSSSNVNSNTASGNANSSGRDSSSPAMESINVDGASVNTVAEWEPPRALWPTEWKVRASTMEEREEFRRQERMRYAAPHKAFTYRMHGYASVVGPVKGIYQHNVASGLTKARGHSLLVADRPNFVTILALVRDATARLPNGEGTRADICQLLKDSQYIREQTESDDKEGYLHSVVSGALDRLHYETDPCVRYYPRRKEWLYLHRARSESEFEMYHQQLQGVAKNKKNGGSMSRKALPPVIKPTSVNKEQSPSNNKEATPKKERKTASAIQPVISRKEQKKTEEKNMNDHSVTTEQPAVITNIVTTINTPTTSVISMSGATVPVTSLPTSSTSISTITVEKDMATTVDVKPQITANVPAKKATNISGKPVAVVKTSAQSLLQSNQQHFPHHQIQVSTSAGLQTIRLSGHSVLHSAQSVVANSTSNVTNVTTNLTTILPPTKLPSQQQQQSQQPQQQQQQQQQQQTIMTNQAGKNILQAASIKQQQSQQQHVLPGKTLLASQIKLVSSGQIKSLLTGHGLQGQTIFIKQSSPSGNQSQQIQQQQLKQQQQQQQIQQRVVANQQQSIQTSGMQRIIAQIGGKPIAVQIQQSPHQQQQQKILAKVLTSSGSGQLISVENLLAQKGLKLATTTSHANQLGRQGKQVIQTQYQVCNSFVLVLFPISASKTDDFRCDDSQVVSQAQTSSGQSKIIASTQQQPQPQQAQTVRMVTAQLAGKPIVLASGNKNVGVGVSSSGSVVLGKQQSSQQQTQQQPIILPSQLLNIKTLHGLKVIPTPAGLKTTGAAVYARVIAPTTITSSQSTGNQQQTIQTQSSRNNTYSAP</sequence>
<evidence type="ECO:0000313" key="5">
    <source>
        <dbReference type="EMBL" id="KAF3422641.1"/>
    </source>
</evidence>
<dbReference type="Pfam" id="PF25793">
    <property type="entry name" value="WHD_2nd_NFRKB"/>
    <property type="match status" value="1"/>
</dbReference>
<evidence type="ECO:0000313" key="6">
    <source>
        <dbReference type="Proteomes" id="UP000655588"/>
    </source>
</evidence>
<dbReference type="Proteomes" id="UP000655588">
    <property type="component" value="Unassembled WGS sequence"/>
</dbReference>
<dbReference type="InterPro" id="IPR038106">
    <property type="entry name" value="NFRKB_winged_sf"/>
</dbReference>
<keyword evidence="2" id="KW-0539">Nucleus</keyword>
<protein>
    <recommendedName>
        <fullName evidence="4">DEUBAD domain-containing protein</fullName>
    </recommendedName>
</protein>
<evidence type="ECO:0000256" key="1">
    <source>
        <dbReference type="ARBA" id="ARBA00004123"/>
    </source>
</evidence>
<dbReference type="InterPro" id="IPR044867">
    <property type="entry name" value="DEUBAD_dom"/>
</dbReference>
<dbReference type="InterPro" id="IPR024867">
    <property type="entry name" value="NFRKB"/>
</dbReference>
<feature type="compositionally biased region" description="Polar residues" evidence="3">
    <location>
        <begin position="1007"/>
        <end position="1020"/>
    </location>
</feature>
<reference evidence="5" key="1">
    <citation type="submission" date="2019-11" db="EMBL/GenBank/DDBJ databases">
        <title>The nuclear and mitochondrial genomes of Frieseomelitta varia - a highly eusocial stingless bee (Meliponini) with a permanently sterile worker caste.</title>
        <authorList>
            <person name="Freitas F.C.P."/>
            <person name="Lourenco A.P."/>
            <person name="Nunes F.M.F."/>
            <person name="Paschoal A.R."/>
            <person name="Abreu F.C.P."/>
            <person name="Barbin F.O."/>
            <person name="Bataglia L."/>
            <person name="Cardoso-Junior C.A.M."/>
            <person name="Cervoni M.S."/>
            <person name="Silva S.R."/>
            <person name="Dalarmi F."/>
            <person name="Del Lama M.A."/>
            <person name="Depintor T.S."/>
            <person name="Ferreira K.M."/>
            <person name="Goria P.S."/>
            <person name="Jaskot M.C."/>
            <person name="Lago D.C."/>
            <person name="Luna-Lucena D."/>
            <person name="Moda L.M."/>
            <person name="Nascimento L."/>
            <person name="Pedrino M."/>
            <person name="Rabico F.O."/>
            <person name="Sanches F.C."/>
            <person name="Santos D.E."/>
            <person name="Santos C.G."/>
            <person name="Vieira J."/>
            <person name="Lopes T.F."/>
            <person name="Barchuk A.R."/>
            <person name="Hartfelder K."/>
            <person name="Simoes Z.L.P."/>
            <person name="Bitondi M.M.G."/>
            <person name="Pinheiro D.G."/>
        </authorList>
    </citation>
    <scope>NUCLEOTIDE SEQUENCE</scope>
    <source>
        <strain evidence="5">USP_RPSP 00005682</strain>
        <tissue evidence="5">Whole individual</tissue>
    </source>
</reference>
<feature type="region of interest" description="Disordered" evidence="3">
    <location>
        <begin position="1557"/>
        <end position="1582"/>
    </location>
</feature>
<feature type="compositionally biased region" description="Basic and acidic residues" evidence="3">
    <location>
        <begin position="1038"/>
        <end position="1051"/>
    </location>
</feature>
<dbReference type="InterPro" id="IPR057748">
    <property type="entry name" value="NFRKB_WH_2"/>
</dbReference>
<proteinExistence type="predicted"/>
<organism evidence="5 6">
    <name type="scientific">Frieseomelitta varia</name>
    <dbReference type="NCBI Taxonomy" id="561572"/>
    <lineage>
        <taxon>Eukaryota</taxon>
        <taxon>Metazoa</taxon>
        <taxon>Ecdysozoa</taxon>
        <taxon>Arthropoda</taxon>
        <taxon>Hexapoda</taxon>
        <taxon>Insecta</taxon>
        <taxon>Pterygota</taxon>
        <taxon>Neoptera</taxon>
        <taxon>Endopterygota</taxon>
        <taxon>Hymenoptera</taxon>
        <taxon>Apocrita</taxon>
        <taxon>Aculeata</taxon>
        <taxon>Apoidea</taxon>
        <taxon>Anthophila</taxon>
        <taxon>Apidae</taxon>
        <taxon>Frieseomelitta</taxon>
    </lineage>
</organism>
<feature type="region of interest" description="Disordered" evidence="3">
    <location>
        <begin position="547"/>
        <end position="568"/>
    </location>
</feature>
<feature type="compositionally biased region" description="Low complexity" evidence="3">
    <location>
        <begin position="1557"/>
        <end position="1574"/>
    </location>
</feature>
<dbReference type="Gene3D" id="1.10.10.2430">
    <property type="entry name" value="NFRKB winged helix-like domain"/>
    <property type="match status" value="1"/>
</dbReference>
<dbReference type="PANTHER" id="PTHR13052:SF3">
    <property type="entry name" value="NUCLEAR FACTOR RELATED TO KAPPA-B-BINDING PROTEIN"/>
    <property type="match status" value="1"/>
</dbReference>
<evidence type="ECO:0000256" key="3">
    <source>
        <dbReference type="SAM" id="MobiDB-lite"/>
    </source>
</evidence>
<dbReference type="PANTHER" id="PTHR13052">
    <property type="entry name" value="NFRKB-RELATED"/>
    <property type="match status" value="1"/>
</dbReference>
<feature type="domain" description="DEUBAD" evidence="4">
    <location>
        <begin position="109"/>
        <end position="230"/>
    </location>
</feature>
<comment type="subcellular location">
    <subcellularLocation>
        <location evidence="1">Nucleus</location>
    </subcellularLocation>
</comment>
<feature type="region of interest" description="Disordered" evidence="3">
    <location>
        <begin position="762"/>
        <end position="793"/>
    </location>
</feature>
<feature type="region of interest" description="Disordered" evidence="3">
    <location>
        <begin position="1200"/>
        <end position="1229"/>
    </location>
</feature>
<dbReference type="PROSITE" id="PS51916">
    <property type="entry name" value="DEUBAD"/>
    <property type="match status" value="1"/>
</dbReference>
<dbReference type="InterPro" id="IPR025220">
    <property type="entry name" value="NFRKB_WH_1"/>
</dbReference>
<feature type="compositionally biased region" description="Low complexity" evidence="3">
    <location>
        <begin position="1200"/>
        <end position="1227"/>
    </location>
</feature>
<dbReference type="CDD" id="cd21865">
    <property type="entry name" value="DEUBAD_NFRKB"/>
    <property type="match status" value="1"/>
</dbReference>
<feature type="compositionally biased region" description="Basic and acidic residues" evidence="3">
    <location>
        <begin position="475"/>
        <end position="485"/>
    </location>
</feature>
<dbReference type="EMBL" id="WNWW01000666">
    <property type="protein sequence ID" value="KAF3422641.1"/>
    <property type="molecule type" value="Genomic_DNA"/>
</dbReference>
<dbReference type="GO" id="GO:0031011">
    <property type="term" value="C:Ino80 complex"/>
    <property type="evidence" value="ECO:0007669"/>
    <property type="project" value="InterPro"/>
</dbReference>
<feature type="compositionally biased region" description="Acidic residues" evidence="3">
    <location>
        <begin position="556"/>
        <end position="565"/>
    </location>
</feature>
<evidence type="ECO:0000259" key="4">
    <source>
        <dbReference type="PROSITE" id="PS51916"/>
    </source>
</evidence>
<feature type="compositionally biased region" description="Low complexity" evidence="3">
    <location>
        <begin position="60"/>
        <end position="69"/>
    </location>
</feature>
<feature type="compositionally biased region" description="Low complexity" evidence="3">
    <location>
        <begin position="765"/>
        <end position="783"/>
    </location>
</feature>
<gene>
    <name evidence="5" type="ORF">E2986_05066</name>
</gene>
<comment type="caution">
    <text evidence="5">The sequence shown here is derived from an EMBL/GenBank/DDBJ whole genome shotgun (WGS) entry which is preliminary data.</text>
</comment>
<feature type="region of interest" description="Disordered" evidence="3">
    <location>
        <begin position="1"/>
        <end position="89"/>
    </location>
</feature>
<accession>A0A833RT67</accession>
<feature type="region of interest" description="Disordered" evidence="3">
    <location>
        <begin position="986"/>
        <end position="1054"/>
    </location>
</feature>